<dbReference type="Pfam" id="PF26080">
    <property type="entry name" value="CUB_animal"/>
    <property type="match status" value="1"/>
</dbReference>
<dbReference type="Gene3D" id="2.60.120.290">
    <property type="entry name" value="Spermadhesin, CUB domain"/>
    <property type="match status" value="8"/>
</dbReference>
<feature type="domain" description="CUB" evidence="4">
    <location>
        <begin position="1195"/>
        <end position="1309"/>
    </location>
</feature>
<comment type="caution">
    <text evidence="3">Lacks conserved residue(s) required for the propagation of feature annotation.</text>
</comment>
<keyword evidence="6" id="KW-1185">Reference proteome</keyword>
<dbReference type="EMBL" id="CAJPEX010002371">
    <property type="protein sequence ID" value="CAG0920899.1"/>
    <property type="molecule type" value="Genomic_DNA"/>
</dbReference>
<feature type="domain" description="CUB" evidence="4">
    <location>
        <begin position="1035"/>
        <end position="1155"/>
    </location>
</feature>
<feature type="domain" description="CUB" evidence="4">
    <location>
        <begin position="503"/>
        <end position="623"/>
    </location>
</feature>
<keyword evidence="2" id="KW-1015">Disulfide bond</keyword>
<sequence>MDFLSFELAAPSTAVENTGQCLNDQFVVTAGTGSSSPVICGTNHGQHMYIEVGSDYEAAVLNVVTNGFGKVGSRIWKIKITQIKCNDLSKAPVGCLQYYTGVTGTLQSFNYANAKGAQLANQVYSICIRTEQGLCGIRYSQCIDRANNPSKSFTITGLAATVTGGNQQFPPVSEVSNFCTVTGDKDWLSIPCGTDQAGFTTQTTDQAIYCPDRFCGTALNPIGGLDRAASVYNLIELDSTSDYGFISSPGYPGNYPDSIFSHQDCGSQITVANNEIDSVVLGFLQVRLNDGDYLSVKETHYNPPSESTDQFTGSFDLFLPELIIANETLVYLQSDVSDSNTGFLAAYAGKLVPNTTQSQVDAPKEKPENADLKKQVIRVNVATGEVWTDSKNPDDMVKQTVQHVPGKQFGVIMSPFHPLQYPINVLLDYQLVVPHGARIALRFLRADFEVCCDYVSIHDSDLPMMMKVLVILLCAELSALAAFAENSLSSQISQIKAEDRDVCGGLEQIVLTDIQDHGFISSPGYPSNYPNSVVPRDCGQDLLVDSGTIDTVRLGFLHLRTMNEDYVQLELRETNPNLEWFEQFTGTYDLFVPPLFAANEATVFLQSDATGADIGYLAAYASELPNNGKEAQMEVEDKNGPGIYEPSSVEVININTATGEITTTGDVNQLHTKVQPIASETYGFLSSPNHPNNYPNAQRIVYNLSGPVGSRFALRVLRAEFEPQYDYLTIYNNGTPIDNLKPKMKYLSIMLCFGIASVVAFPGNKSSSRTAQSREVCGGMETIVLTNSSDHGFISSPGFPNTYPSSVPTRDCGYDLVVSSSSIDTVRLGFLQLRTIAGDLVQVELRDTEPAQEWFEQYSGTYDLFLPPLFAANEATVFLESDATGEDTGYLVAYAAALPHSSKDEQIQVEDKSGPGIYEPSHVEVININTETGEITTSGDANQLHTKVQPGASKTHGFISSPNHPSPYPNNQNIVFNLSGPAGSKIAIRVMRMKIEQGYDSVIITDSGSTLELVGHTTTNWFKSPARNAESREVCGGKEEIVLTEVADHGFISSPGYPNNYPNSVPPGDCGYDLVVRGTEIDSVRLGFLQLRTIAGDYVQVELRDNEPAQEWFDQYTGTFDLFLPELTAANDATVFLQSDEAGGDRGYLAAYAAELPYDFLHGQIEAENKSGPGIYETSFTEVININTETGEITTSGDVNELHAKVQPGASKTYGFISSPNHPGFYPNNENIVFNLSGPAGSKFALRVLRAKFEPNYDYVIVSENGSTLLTLTGLRSKILYSDTNEVAVNFRSDFSNSHSGFLIAYATVQT</sequence>
<dbReference type="SMART" id="SM00042">
    <property type="entry name" value="CUB"/>
    <property type="match status" value="5"/>
</dbReference>
<dbReference type="InterPro" id="IPR000859">
    <property type="entry name" value="CUB_dom"/>
</dbReference>
<gene>
    <name evidence="5" type="ORF">NMOB1V02_LOCUS8404</name>
</gene>
<evidence type="ECO:0000256" key="2">
    <source>
        <dbReference type="ARBA" id="ARBA00023157"/>
    </source>
</evidence>
<dbReference type="EMBL" id="OA884408">
    <property type="protein sequence ID" value="CAD7280747.1"/>
    <property type="molecule type" value="Genomic_DNA"/>
</dbReference>
<evidence type="ECO:0000313" key="5">
    <source>
        <dbReference type="EMBL" id="CAD7280747.1"/>
    </source>
</evidence>
<dbReference type="InterPro" id="IPR035914">
    <property type="entry name" value="Sperma_CUB_dom_sf"/>
</dbReference>
<dbReference type="OrthoDB" id="6355812at2759"/>
<dbReference type="Pfam" id="PF00431">
    <property type="entry name" value="CUB"/>
    <property type="match status" value="3"/>
</dbReference>
<dbReference type="Proteomes" id="UP000678499">
    <property type="component" value="Unassembled WGS sequence"/>
</dbReference>
<protein>
    <recommendedName>
        <fullName evidence="4">CUB domain-containing protein</fullName>
    </recommendedName>
</protein>
<dbReference type="PANTHER" id="PTHR24251:SF37">
    <property type="entry name" value="CUB DOMAIN-CONTAINING PROTEIN"/>
    <property type="match status" value="1"/>
</dbReference>
<proteinExistence type="predicted"/>
<reference evidence="5" key="1">
    <citation type="submission" date="2020-11" db="EMBL/GenBank/DDBJ databases">
        <authorList>
            <person name="Tran Van P."/>
        </authorList>
    </citation>
    <scope>NUCLEOTIDE SEQUENCE</scope>
</reference>
<organism evidence="5">
    <name type="scientific">Notodromas monacha</name>
    <dbReference type="NCBI Taxonomy" id="399045"/>
    <lineage>
        <taxon>Eukaryota</taxon>
        <taxon>Metazoa</taxon>
        <taxon>Ecdysozoa</taxon>
        <taxon>Arthropoda</taxon>
        <taxon>Crustacea</taxon>
        <taxon>Oligostraca</taxon>
        <taxon>Ostracoda</taxon>
        <taxon>Podocopa</taxon>
        <taxon>Podocopida</taxon>
        <taxon>Cypridocopina</taxon>
        <taxon>Cypridoidea</taxon>
        <taxon>Cyprididae</taxon>
        <taxon>Notodromas</taxon>
    </lineage>
</organism>
<evidence type="ECO:0000313" key="6">
    <source>
        <dbReference type="Proteomes" id="UP000678499"/>
    </source>
</evidence>
<name>A0A7R9BUB7_9CRUS</name>
<evidence type="ECO:0000256" key="3">
    <source>
        <dbReference type="PROSITE-ProRule" id="PRU00059"/>
    </source>
</evidence>
<dbReference type="CDD" id="cd00041">
    <property type="entry name" value="CUB"/>
    <property type="match status" value="4"/>
</dbReference>
<feature type="domain" description="CUB" evidence="4">
    <location>
        <begin position="777"/>
        <end position="897"/>
    </location>
</feature>
<dbReference type="PROSITE" id="PS01180">
    <property type="entry name" value="CUB"/>
    <property type="match status" value="5"/>
</dbReference>
<dbReference type="SUPFAM" id="SSF49854">
    <property type="entry name" value="Spermadhesin, CUB domain"/>
    <property type="match status" value="8"/>
</dbReference>
<dbReference type="PANTHER" id="PTHR24251">
    <property type="entry name" value="OVOCHYMASE-RELATED"/>
    <property type="match status" value="1"/>
</dbReference>
<evidence type="ECO:0000259" key="4">
    <source>
        <dbReference type="PROSITE" id="PS01180"/>
    </source>
</evidence>
<evidence type="ECO:0000256" key="1">
    <source>
        <dbReference type="ARBA" id="ARBA00022737"/>
    </source>
</evidence>
<accession>A0A7R9BUB7</accession>
<keyword evidence="1" id="KW-0677">Repeat</keyword>
<dbReference type="InterPro" id="IPR058698">
    <property type="entry name" value="CUB_metazoa"/>
</dbReference>
<feature type="domain" description="CUB" evidence="4">
    <location>
        <begin position="215"/>
        <end position="350"/>
    </location>
</feature>